<dbReference type="PANTHER" id="PTHR10102:SF0">
    <property type="entry name" value="DNA-DIRECTED RNA POLYMERASE, MITOCHONDRIAL"/>
    <property type="match status" value="1"/>
</dbReference>
<sequence length="1538" mass="179802">MKSIYSHFFKVSNAFESNKIVACFARGLDKPHMDRGRVHLIGSVFNFSLEGEISRKKNVIDFWKNEIYQKEEREKERGVPNSLESLDKDRIFIFEVEESLGKDCFLIDILNFQLNKVKGKKDFNIFHVFQSKDFSSLSSRYLEEIKRNRLDIVGYSHEDPRLDVFPIDSDKYQEIKVLVRSVFISIEELFTKFLANADRDHYYHNSVFIFYEINWSNIILQSKIYGVDISGGNPSKRHLLTSADYRLAEFLIEFSKVNPIYSNLNSTIQSDLKDPFLMTETPSDEYTKFLKSNSSSKESLKNFLELVNKTDEDVEKSFEEKYRNEGEDMFLTRISNKEEEEWSDFKLAYEVLNLEKLRGAFWLMQKNLLLHFRLSAQIINKGYKSLVQKLKDELQECETNANNNQKLEGEEKKILILKNLISEKEKEFLNFKENSAKLNYTYLRNLIRKVIKDEENFDNKKTFNLRHITNCGKEGERFKSLGAKLKKNTEQRSIVGSNQKNPNFKRHYSSVSSRTDRLEENIDTLEEVLIDSKYLRDNFLKNVSNFGLEMRKIVNQVKDVNTEEDKFQIQTRVEAYCLEFEERIVDNLIINSESENKFDPLVASLILDWNDKLVKALNDFIHGYEINNYENLIKEIEKNNGRGELFLIIFALKYKIKEKNLKLEQKMEKKKANLAHLKKQTKDKKIYERYGRFIECEISPVVSLIISNLVNIISNHKKYDKKDNSLENLNISLASLRSLLGEAILKRTPKEVPKLFFECNKIKLEKENIKLIKEFYEKNIKCNNCEETIFTIGNSLFELVINTVDIFEVYGPIYEKGKSNKYVQIKESYLTNLSKKLAHPMKLPMIIPPKDWDLSKDSKEKIGGFLNFEYNSLINNNLIHKSRKNLGESELSDAQADAINFLNSQKFKINKEILTFLLKEFKEKDSYIFQGKNVIHPETANFIKLDLNKKKEISAHNSKFNLYKNILTLAVVYENVDFYLPTYFDFRGRIYSVVDYLTYQGEDISRSLIEFSNGCDLDTENVLYVLQYLANTSGKSKLNVLNKTKWAIEILNNLNILTSQLTRDNLDILFNSNSFRVCDFNLNDLINNFYIRELLVDNDDKLQFLATLLSLIKFLLKKSPKFYTPICFDATCSGFQHLSSIFLDIEMAVTSNVSNFLIKAEELDLMEGFKKEDIKNIKQKTEPGDVYMKVAETVKTKISEIEKKDETFKDKLSKLNINRNLLKRPVMTVPYNVGLNTMGDQLIHAGFFKKHVESLSKEKDKEIQDLKGKVPVHSFYTISPKIIKEEFKKEIITLSASEMGRFFSILYFAVYNTFPSLKKYITYLNEFAVIFGKLKAPIVWTTPVGMRVKLAYADFKTKRGKNLFDSKKRNSVSLPILGKMDHKANKSSFVPNLIHSMDSANIQLLIRNLRLNSKYKNFNLFTIHDCFATTPDAMKILNLEVRKAFSLMYFDERYLNVLHLDFLREINRYTTIYKEEKGKTTPYVLFSSYENCTLFIVLQKTKKEKVRIDIPKLPFDGNWEVVKEIFEAGITNSLYFIS</sequence>
<dbReference type="InterPro" id="IPR002092">
    <property type="entry name" value="DNA-dir_Rpol_phage-type"/>
</dbReference>
<dbReference type="GO" id="GO:0003899">
    <property type="term" value="F:DNA-directed RNA polymerase activity"/>
    <property type="evidence" value="ECO:0007669"/>
    <property type="project" value="UniProtKB-EC"/>
</dbReference>
<keyword evidence="3 8" id="KW-0240">DNA-directed RNA polymerase</keyword>
<evidence type="ECO:0000256" key="7">
    <source>
        <dbReference type="ARBA" id="ARBA00048552"/>
    </source>
</evidence>
<evidence type="ECO:0000256" key="2">
    <source>
        <dbReference type="ARBA" id="ARBA00012418"/>
    </source>
</evidence>
<protein>
    <recommendedName>
        <fullName evidence="2 8">DNA-directed RNA polymerase</fullName>
        <ecNumber evidence="2 8">2.7.7.6</ecNumber>
    </recommendedName>
</protein>
<organism evidence="11">
    <name type="scientific">Termitomyces sp. K1Aa</name>
    <dbReference type="NCBI Taxonomy" id="2724994"/>
    <lineage>
        <taxon>Eukaryota</taxon>
        <taxon>Fungi</taxon>
        <taxon>Dikarya</taxon>
        <taxon>Basidiomycota</taxon>
        <taxon>Agaricomycotina</taxon>
        <taxon>Agaricomycetes</taxon>
        <taxon>Agaricomycetidae</taxon>
        <taxon>Agaricales</taxon>
        <taxon>Tricholomatineae</taxon>
        <taxon>Lyophyllaceae</taxon>
        <taxon>Termitomyces</taxon>
    </lineage>
</organism>
<geneLocation type="mitochondrion" evidence="11"/>
<feature type="coiled-coil region" evidence="9">
    <location>
        <begin position="380"/>
        <end position="427"/>
    </location>
</feature>
<dbReference type="PANTHER" id="PTHR10102">
    <property type="entry name" value="DNA-DIRECTED RNA POLYMERASE, MITOCHONDRIAL"/>
    <property type="match status" value="1"/>
</dbReference>
<name>A0A8F1D6E9_9AGAR</name>
<keyword evidence="6 8" id="KW-0804">Transcription</keyword>
<comment type="function">
    <text evidence="8">DNA-dependent RNA polymerase catalyzes the transcription of DNA into RNA using the four ribonucleoside triphosphates as substrates.</text>
</comment>
<keyword evidence="5 8" id="KW-0548">Nucleotidyltransferase</keyword>
<evidence type="ECO:0000256" key="5">
    <source>
        <dbReference type="ARBA" id="ARBA00022695"/>
    </source>
</evidence>
<dbReference type="InterPro" id="IPR043502">
    <property type="entry name" value="DNA/RNA_pol_sf"/>
</dbReference>
<evidence type="ECO:0000256" key="4">
    <source>
        <dbReference type="ARBA" id="ARBA00022679"/>
    </source>
</evidence>
<keyword evidence="11" id="KW-0614">Plasmid</keyword>
<evidence type="ECO:0000313" key="11">
    <source>
        <dbReference type="EMBL" id="QWO71427.1"/>
    </source>
</evidence>
<dbReference type="Gene3D" id="1.10.1320.10">
    <property type="entry name" value="DNA-directed RNA polymerase, N-terminal domain"/>
    <property type="match status" value="1"/>
</dbReference>
<dbReference type="EC" id="2.7.7.6" evidence="2 8"/>
<reference evidence="11" key="1">
    <citation type="journal article" date="2022" name="Curr. Genet.">
        <title>Horizontal transfer of tRNA genes to mitochondrial plasmids facilitates gene loss from fungal mitochondrial DNA.</title>
        <authorList>
            <person name="Nieuwenhuis M."/>
            <person name="Groeneveld J."/>
            <person name="Aanen D.K."/>
        </authorList>
    </citation>
    <scope>NUCLEOTIDE SEQUENCE</scope>
    <source>
        <plasmid evidence="11">pK1Aa_1</plasmid>
    </source>
</reference>
<gene>
    <name evidence="11" type="primary">rpo</name>
</gene>
<evidence type="ECO:0000256" key="1">
    <source>
        <dbReference type="ARBA" id="ARBA00009493"/>
    </source>
</evidence>
<dbReference type="GO" id="GO:0003677">
    <property type="term" value="F:DNA binding"/>
    <property type="evidence" value="ECO:0007669"/>
    <property type="project" value="InterPro"/>
</dbReference>
<dbReference type="SUPFAM" id="SSF56672">
    <property type="entry name" value="DNA/RNA polymerases"/>
    <property type="match status" value="1"/>
</dbReference>
<comment type="similarity">
    <text evidence="1 8">Belongs to the phage and mitochondrial RNA polymerase family.</text>
</comment>
<dbReference type="InterPro" id="IPR046950">
    <property type="entry name" value="DNA-dir_Rpol_C_phage-type"/>
</dbReference>
<keyword evidence="9" id="KW-0175">Coiled coil</keyword>
<dbReference type="Pfam" id="PF00940">
    <property type="entry name" value="RNA_pol"/>
    <property type="match status" value="1"/>
</dbReference>
<comment type="catalytic activity">
    <reaction evidence="7 8">
        <text>RNA(n) + a ribonucleoside 5'-triphosphate = RNA(n+1) + diphosphate</text>
        <dbReference type="Rhea" id="RHEA:21248"/>
        <dbReference type="Rhea" id="RHEA-COMP:14527"/>
        <dbReference type="Rhea" id="RHEA-COMP:17342"/>
        <dbReference type="ChEBI" id="CHEBI:33019"/>
        <dbReference type="ChEBI" id="CHEBI:61557"/>
        <dbReference type="ChEBI" id="CHEBI:140395"/>
        <dbReference type="EC" id="2.7.7.6"/>
    </reaction>
</comment>
<evidence type="ECO:0000256" key="3">
    <source>
        <dbReference type="ARBA" id="ARBA00022478"/>
    </source>
</evidence>
<feature type="coiled-coil region" evidence="9">
    <location>
        <begin position="653"/>
        <end position="680"/>
    </location>
</feature>
<dbReference type="PROSITE" id="PS00489">
    <property type="entry name" value="RNA_POL_PHAGE_2"/>
    <property type="match status" value="1"/>
</dbReference>
<dbReference type="InterPro" id="IPR037159">
    <property type="entry name" value="RNA_POL_N_sf"/>
</dbReference>
<dbReference type="Gene3D" id="3.30.70.370">
    <property type="match status" value="1"/>
</dbReference>
<keyword evidence="4 8" id="KW-0808">Transferase</keyword>
<accession>A0A8F1D6E9</accession>
<dbReference type="PROSITE" id="PS00900">
    <property type="entry name" value="RNA_POL_PHAGE_1"/>
    <property type="match status" value="1"/>
</dbReference>
<evidence type="ECO:0000256" key="9">
    <source>
        <dbReference type="SAM" id="Coils"/>
    </source>
</evidence>
<dbReference type="GO" id="GO:0006390">
    <property type="term" value="P:mitochondrial transcription"/>
    <property type="evidence" value="ECO:0007669"/>
    <property type="project" value="TreeGrafter"/>
</dbReference>
<feature type="domain" description="DNA-directed RNA polymerase C-terminal" evidence="10">
    <location>
        <begin position="1092"/>
        <end position="1521"/>
    </location>
</feature>
<geneLocation type="plasmid" evidence="11">
    <name>pK1Aa_1</name>
</geneLocation>
<dbReference type="EMBL" id="MW874149">
    <property type="protein sequence ID" value="QWO71427.1"/>
    <property type="molecule type" value="Genomic_DNA"/>
</dbReference>
<dbReference type="GO" id="GO:0034245">
    <property type="term" value="C:mitochondrial DNA-directed RNA polymerase complex"/>
    <property type="evidence" value="ECO:0007669"/>
    <property type="project" value="TreeGrafter"/>
</dbReference>
<evidence type="ECO:0000259" key="10">
    <source>
        <dbReference type="Pfam" id="PF00940"/>
    </source>
</evidence>
<evidence type="ECO:0000256" key="6">
    <source>
        <dbReference type="ARBA" id="ARBA00023163"/>
    </source>
</evidence>
<proteinExistence type="inferred from homology"/>
<dbReference type="Gene3D" id="1.10.150.20">
    <property type="entry name" value="5' to 3' exonuclease, C-terminal subdomain"/>
    <property type="match status" value="1"/>
</dbReference>
<keyword evidence="11" id="KW-0496">Mitochondrion</keyword>
<evidence type="ECO:0000256" key="8">
    <source>
        <dbReference type="RuleBase" id="RU003805"/>
    </source>
</evidence>